<dbReference type="Pfam" id="PF13520">
    <property type="entry name" value="AA_permease_2"/>
    <property type="match status" value="1"/>
</dbReference>
<gene>
    <name evidence="7" type="ORF">BMI79_09185</name>
</gene>
<evidence type="ECO:0000313" key="8">
    <source>
        <dbReference type="Proteomes" id="UP000216021"/>
    </source>
</evidence>
<feature type="transmembrane region" description="Helical" evidence="6">
    <location>
        <begin position="96"/>
        <end position="119"/>
    </location>
</feature>
<dbReference type="PANTHER" id="PTHR42770:SF12">
    <property type="entry name" value="AMINO ACID TRANSPORTER"/>
    <property type="match status" value="1"/>
</dbReference>
<dbReference type="STRING" id="2034155.BMI79_09185"/>
<evidence type="ECO:0000256" key="6">
    <source>
        <dbReference type="SAM" id="Phobius"/>
    </source>
</evidence>
<feature type="transmembrane region" description="Helical" evidence="6">
    <location>
        <begin position="279"/>
        <end position="307"/>
    </location>
</feature>
<dbReference type="Gene3D" id="1.20.1740.10">
    <property type="entry name" value="Amino acid/polyamine transporter I"/>
    <property type="match status" value="1"/>
</dbReference>
<dbReference type="InterPro" id="IPR050367">
    <property type="entry name" value="APC_superfamily"/>
</dbReference>
<feature type="transmembrane region" description="Helical" evidence="6">
    <location>
        <begin position="433"/>
        <end position="452"/>
    </location>
</feature>
<evidence type="ECO:0000313" key="7">
    <source>
        <dbReference type="EMBL" id="OMQ23678.1"/>
    </source>
</evidence>
<evidence type="ECO:0000256" key="3">
    <source>
        <dbReference type="ARBA" id="ARBA00022692"/>
    </source>
</evidence>
<evidence type="ECO:0000256" key="2">
    <source>
        <dbReference type="ARBA" id="ARBA00022475"/>
    </source>
</evidence>
<evidence type="ECO:0000256" key="1">
    <source>
        <dbReference type="ARBA" id="ARBA00004651"/>
    </source>
</evidence>
<organism evidence="7 8">
    <name type="scientific">Serratia oryzae</name>
    <dbReference type="NCBI Taxonomy" id="2034155"/>
    <lineage>
        <taxon>Bacteria</taxon>
        <taxon>Pseudomonadati</taxon>
        <taxon>Pseudomonadota</taxon>
        <taxon>Gammaproteobacteria</taxon>
        <taxon>Enterobacterales</taxon>
        <taxon>Yersiniaceae</taxon>
        <taxon>Serratia</taxon>
    </lineage>
</organism>
<comment type="caution">
    <text evidence="7">The sequence shown here is derived from an EMBL/GenBank/DDBJ whole genome shotgun (WGS) entry which is preliminary data.</text>
</comment>
<comment type="subcellular location">
    <subcellularLocation>
        <location evidence="1">Cell membrane</location>
        <topology evidence="1">Multi-pass membrane protein</topology>
    </subcellularLocation>
</comment>
<feature type="transmembrane region" description="Helical" evidence="6">
    <location>
        <begin position="245"/>
        <end position="267"/>
    </location>
</feature>
<feature type="transmembrane region" description="Helical" evidence="6">
    <location>
        <begin position="341"/>
        <end position="358"/>
    </location>
</feature>
<dbReference type="Proteomes" id="UP000216021">
    <property type="component" value="Unassembled WGS sequence"/>
</dbReference>
<feature type="transmembrane region" description="Helical" evidence="6">
    <location>
        <begin position="139"/>
        <end position="157"/>
    </location>
</feature>
<feature type="transmembrane region" description="Helical" evidence="6">
    <location>
        <begin position="54"/>
        <end position="75"/>
    </location>
</feature>
<dbReference type="PANTHER" id="PTHR42770">
    <property type="entry name" value="AMINO ACID TRANSPORTER-RELATED"/>
    <property type="match status" value="1"/>
</dbReference>
<dbReference type="OrthoDB" id="9804700at2"/>
<dbReference type="GO" id="GO:0005886">
    <property type="term" value="C:plasma membrane"/>
    <property type="evidence" value="ECO:0007669"/>
    <property type="project" value="UniProtKB-SubCell"/>
</dbReference>
<feature type="transmembrane region" description="Helical" evidence="6">
    <location>
        <begin position="403"/>
        <end position="421"/>
    </location>
</feature>
<keyword evidence="4 6" id="KW-1133">Transmembrane helix</keyword>
<dbReference type="PIRSF" id="PIRSF006060">
    <property type="entry name" value="AA_transporter"/>
    <property type="match status" value="1"/>
</dbReference>
<proteinExistence type="predicted"/>
<keyword evidence="8" id="KW-1185">Reference proteome</keyword>
<evidence type="ECO:0000256" key="4">
    <source>
        <dbReference type="ARBA" id="ARBA00022989"/>
    </source>
</evidence>
<accession>A0A1S8CL38</accession>
<evidence type="ECO:0000256" key="5">
    <source>
        <dbReference type="ARBA" id="ARBA00023136"/>
    </source>
</evidence>
<dbReference type="InterPro" id="IPR002293">
    <property type="entry name" value="AA/rel_permease1"/>
</dbReference>
<name>A0A1S8CL38_9GAMM</name>
<feature type="transmembrane region" description="Helical" evidence="6">
    <location>
        <begin position="26"/>
        <end position="48"/>
    </location>
</feature>
<protein>
    <submittedName>
        <fullName evidence="7">Amino acid transporter</fullName>
    </submittedName>
</protein>
<dbReference type="RefSeq" id="WP_076941882.1">
    <property type="nucleotide sequence ID" value="NZ_MOXD01000004.1"/>
</dbReference>
<reference evidence="7 8" key="1">
    <citation type="submission" date="2016-11" db="EMBL/GenBank/DDBJ databases">
        <title>Rahnella oryzae sp. nov., isolated from rice root.</title>
        <authorList>
            <person name="Zhang X.-X."/>
            <person name="Zhang J."/>
        </authorList>
    </citation>
    <scope>NUCLEOTIDE SEQUENCE [LARGE SCALE GENOMIC DNA]</scope>
    <source>
        <strain evidence="7 8">J11-6</strain>
    </source>
</reference>
<keyword evidence="5 6" id="KW-0472">Membrane</keyword>
<feature type="transmembrane region" description="Helical" evidence="6">
    <location>
        <begin position="206"/>
        <end position="224"/>
    </location>
</feature>
<feature type="transmembrane region" description="Helical" evidence="6">
    <location>
        <begin position="364"/>
        <end position="382"/>
    </location>
</feature>
<dbReference type="EMBL" id="MOXD01000004">
    <property type="protein sequence ID" value="OMQ23678.1"/>
    <property type="molecule type" value="Genomic_DNA"/>
</dbReference>
<keyword evidence="2" id="KW-1003">Cell membrane</keyword>
<dbReference type="GO" id="GO:0022857">
    <property type="term" value="F:transmembrane transporter activity"/>
    <property type="evidence" value="ECO:0007669"/>
    <property type="project" value="InterPro"/>
</dbReference>
<sequence length="479" mass="51315">MTQKANLLLDAFPKASDIVGARHKTLGLGALLSVAIGLVVSQGVMVLMLQAVGIAGFGFIIPLGLAYLLALSYAFSFSELSLMIPRAGSLSSYTEVAIGQFPAILATFSGYIVVAMFALSAELLLLDLIIGKVFPSSSLPPLTVAFGILGLFTVLNLMNIDIFARLQSLLAVVMLVVLLLLGLSAISHEQAQPLTSLFANSSGNPLGWGVLTLVAMAIWGFVGAEFVCPLVEEAQRPERDIPRSMIVGLSVIFGTIMIYCLGALLMIPPEELATNGLPHYLFATAVFGETGQIFLVTAVVTATCSTLNSSLATIPRMLSGMAQNGQAFPCFKRHSAKTGSPWVSVLFVASITGLPLLLMENDSINLLLSAAALAWLLAYIITHINVLVLRRRYPNQHRPFRTPFYPLPQAIGIVGMLYAIANISPSTEQAIQIYKVAGVVLGLVSLIALVWIKFVMRKPLFKPEPLAHTPQPNVDTHTM</sequence>
<feature type="transmembrane region" description="Helical" evidence="6">
    <location>
        <begin position="169"/>
        <end position="186"/>
    </location>
</feature>
<keyword evidence="3 6" id="KW-0812">Transmembrane</keyword>
<dbReference type="AlphaFoldDB" id="A0A1S8CL38"/>